<evidence type="ECO:0000313" key="1">
    <source>
        <dbReference type="EMBL" id="MDV0442646.1"/>
    </source>
</evidence>
<keyword evidence="2" id="KW-1185">Reference proteome</keyword>
<organism evidence="1 2">
    <name type="scientific">Methanorbis furvi</name>
    <dbReference type="NCBI Taxonomy" id="3028299"/>
    <lineage>
        <taxon>Archaea</taxon>
        <taxon>Methanobacteriati</taxon>
        <taxon>Methanobacteriota</taxon>
        <taxon>Stenosarchaea group</taxon>
        <taxon>Methanomicrobia</taxon>
        <taxon>Methanomicrobiales</taxon>
        <taxon>Methanocorpusculaceae</taxon>
        <taxon>Methanorbis</taxon>
    </lineage>
</organism>
<dbReference type="EMBL" id="JAWDKA010000018">
    <property type="protein sequence ID" value="MDV0442646.1"/>
    <property type="molecule type" value="Genomic_DNA"/>
</dbReference>
<dbReference type="Proteomes" id="UP001273136">
    <property type="component" value="Unassembled WGS sequence"/>
</dbReference>
<gene>
    <name evidence="1" type="ORF">McpAg1_19100</name>
</gene>
<sequence>MKIPHELISEVRLISTDQSKLKVIVKVTGSGRLYVPKVADPHDALNLAKVLWCAMGVL</sequence>
<proteinExistence type="predicted"/>
<dbReference type="AlphaFoldDB" id="A0AAE4ME17"/>
<comment type="caution">
    <text evidence="1">The sequence shown here is derived from an EMBL/GenBank/DDBJ whole genome shotgun (WGS) entry which is preliminary data.</text>
</comment>
<reference evidence="1" key="1">
    <citation type="submission" date="2023-06" db="EMBL/GenBank/DDBJ databases">
        <title>Genome sequence of Methancorpusculaceae sp. Ag1.</title>
        <authorList>
            <person name="Protasov E."/>
            <person name="Platt K."/>
            <person name="Poehlein A."/>
            <person name="Daniel R."/>
            <person name="Brune A."/>
        </authorList>
    </citation>
    <scope>NUCLEOTIDE SEQUENCE</scope>
    <source>
        <strain evidence="1">Ag1</strain>
    </source>
</reference>
<name>A0AAE4ME17_9EURY</name>
<evidence type="ECO:0000313" key="2">
    <source>
        <dbReference type="Proteomes" id="UP001273136"/>
    </source>
</evidence>
<protein>
    <submittedName>
        <fullName evidence="1">Uncharacterized protein</fullName>
    </submittedName>
</protein>
<accession>A0AAE4ME17</accession>